<keyword evidence="8" id="KW-0627">Porphyrin biosynthesis</keyword>
<dbReference type="OrthoDB" id="508204at2759"/>
<dbReference type="Pfam" id="PF00590">
    <property type="entry name" value="TP_methylase"/>
    <property type="match status" value="1"/>
</dbReference>
<evidence type="ECO:0000256" key="8">
    <source>
        <dbReference type="ARBA" id="ARBA00023244"/>
    </source>
</evidence>
<dbReference type="InterPro" id="IPR014777">
    <property type="entry name" value="4pyrrole_Mease_sub1"/>
</dbReference>
<dbReference type="InterPro" id="IPR006366">
    <property type="entry name" value="CobA/CysG_C"/>
</dbReference>
<sequence length="277" mass="29781">MIASPYDSPPSSPLPVFLARSDNVGGATSTTLQQTPDHTFNPRGQIKLIGAGPGDPDLLTMAAYKAITSWADIVLADKLVPKEILDLITCKLFVANKNKGCQASGQQELFERATEALQQGFKVVRLKQGDPFIFGRGGEEYLFFRRLGYEASIVPGISSSIGGPLLANIPLTHRGVATQFLVCTGTGSHDTIPDMPTYDANRTTVFLMALHRLEALVEDLKLAGYPDNLPLAIVERASSKDQRCIRATIGTVVQVVKEAGYRPPGILVTGWACNALA</sequence>
<evidence type="ECO:0000259" key="12">
    <source>
        <dbReference type="Pfam" id="PF00590"/>
    </source>
</evidence>
<dbReference type="PANTHER" id="PTHR45790">
    <property type="entry name" value="SIROHEME SYNTHASE-RELATED"/>
    <property type="match status" value="1"/>
</dbReference>
<evidence type="ECO:0000256" key="9">
    <source>
        <dbReference type="ARBA" id="ARBA00052360"/>
    </source>
</evidence>
<keyword evidence="7" id="KW-0486">Methionine biosynthesis</keyword>
<keyword evidence="6" id="KW-0949">S-adenosyl-L-methionine</keyword>
<dbReference type="GO" id="GO:0019354">
    <property type="term" value="P:siroheme biosynthetic process"/>
    <property type="evidence" value="ECO:0007669"/>
    <property type="project" value="InterPro"/>
</dbReference>
<evidence type="ECO:0000256" key="3">
    <source>
        <dbReference type="ARBA" id="ARBA00022603"/>
    </source>
</evidence>
<dbReference type="NCBIfam" id="NF004790">
    <property type="entry name" value="PRK06136.1"/>
    <property type="match status" value="1"/>
</dbReference>
<dbReference type="Gene3D" id="3.40.1010.10">
    <property type="entry name" value="Cobalt-precorrin-4 Transmethylase, Domain 1"/>
    <property type="match status" value="1"/>
</dbReference>
<organism evidence="13 14">
    <name type="scientific">Lunasporangiospora selenospora</name>
    <dbReference type="NCBI Taxonomy" id="979761"/>
    <lineage>
        <taxon>Eukaryota</taxon>
        <taxon>Fungi</taxon>
        <taxon>Fungi incertae sedis</taxon>
        <taxon>Mucoromycota</taxon>
        <taxon>Mortierellomycotina</taxon>
        <taxon>Mortierellomycetes</taxon>
        <taxon>Mortierellales</taxon>
        <taxon>Mortierellaceae</taxon>
        <taxon>Lunasporangiospora</taxon>
    </lineage>
</organism>
<evidence type="ECO:0000313" key="13">
    <source>
        <dbReference type="EMBL" id="KAF9582549.1"/>
    </source>
</evidence>
<dbReference type="SUPFAM" id="SSF53790">
    <property type="entry name" value="Tetrapyrrole methylase"/>
    <property type="match status" value="1"/>
</dbReference>
<dbReference type="InterPro" id="IPR050161">
    <property type="entry name" value="Siro_Cobalamin_biosynth"/>
</dbReference>
<evidence type="ECO:0000256" key="5">
    <source>
        <dbReference type="ARBA" id="ARBA00022679"/>
    </source>
</evidence>
<name>A0A9P6KEG8_9FUNG</name>
<evidence type="ECO:0000256" key="1">
    <source>
        <dbReference type="ARBA" id="ARBA00005879"/>
    </source>
</evidence>
<dbReference type="FunFam" id="3.30.950.10:FF:000005">
    <property type="entry name" value="Uroporphyrin-III c-methyltransferase, putative"/>
    <property type="match status" value="1"/>
</dbReference>
<dbReference type="InterPro" id="IPR035996">
    <property type="entry name" value="4pyrrol_Methylase_sf"/>
</dbReference>
<dbReference type="PANTHER" id="PTHR45790:SF6">
    <property type="entry name" value="UROPORPHYRINOGEN-III C-METHYLTRANSFERASE"/>
    <property type="match status" value="1"/>
</dbReference>
<protein>
    <recommendedName>
        <fullName evidence="2">uroporphyrinogen-III C-methyltransferase</fullName>
        <ecNumber evidence="2">2.1.1.107</ecNumber>
    </recommendedName>
</protein>
<dbReference type="Gene3D" id="3.30.950.10">
    <property type="entry name" value="Methyltransferase, Cobalt-precorrin-4 Transmethylase, Domain 2"/>
    <property type="match status" value="1"/>
</dbReference>
<dbReference type="InterPro" id="IPR014776">
    <property type="entry name" value="4pyrrole_Mease_sub2"/>
</dbReference>
<evidence type="ECO:0000256" key="11">
    <source>
        <dbReference type="RuleBase" id="RU003960"/>
    </source>
</evidence>
<comment type="caution">
    <text evidence="13">The sequence shown here is derived from an EMBL/GenBank/DDBJ whole genome shotgun (WGS) entry which is preliminary data.</text>
</comment>
<evidence type="ECO:0000256" key="2">
    <source>
        <dbReference type="ARBA" id="ARBA00012162"/>
    </source>
</evidence>
<evidence type="ECO:0000256" key="6">
    <source>
        <dbReference type="ARBA" id="ARBA00022691"/>
    </source>
</evidence>
<comment type="function">
    <text evidence="10">Siroheme synthase involved in methionine biosynthesis.</text>
</comment>
<dbReference type="InterPro" id="IPR003043">
    <property type="entry name" value="Uropor_MeTrfase_CS"/>
</dbReference>
<dbReference type="GO" id="GO:0004851">
    <property type="term" value="F:uroporphyrin-III C-methyltransferase activity"/>
    <property type="evidence" value="ECO:0007669"/>
    <property type="project" value="UniProtKB-EC"/>
</dbReference>
<evidence type="ECO:0000313" key="14">
    <source>
        <dbReference type="Proteomes" id="UP000780801"/>
    </source>
</evidence>
<reference evidence="13" key="1">
    <citation type="journal article" date="2020" name="Fungal Divers.">
        <title>Resolving the Mortierellaceae phylogeny through synthesis of multi-gene phylogenetics and phylogenomics.</title>
        <authorList>
            <person name="Vandepol N."/>
            <person name="Liber J."/>
            <person name="Desiro A."/>
            <person name="Na H."/>
            <person name="Kennedy M."/>
            <person name="Barry K."/>
            <person name="Grigoriev I.V."/>
            <person name="Miller A.N."/>
            <person name="O'Donnell K."/>
            <person name="Stajich J.E."/>
            <person name="Bonito G."/>
        </authorList>
    </citation>
    <scope>NUCLEOTIDE SEQUENCE</scope>
    <source>
        <strain evidence="13">KOD1015</strain>
    </source>
</reference>
<dbReference type="AlphaFoldDB" id="A0A9P6KEG8"/>
<accession>A0A9P6KEG8</accession>
<dbReference type="CDD" id="cd11642">
    <property type="entry name" value="SUMT"/>
    <property type="match status" value="1"/>
</dbReference>
<dbReference type="InterPro" id="IPR000878">
    <property type="entry name" value="4pyrrol_Mease"/>
</dbReference>
<evidence type="ECO:0000256" key="10">
    <source>
        <dbReference type="ARBA" id="ARBA00055636"/>
    </source>
</evidence>
<dbReference type="EMBL" id="JAABOA010001010">
    <property type="protein sequence ID" value="KAF9582549.1"/>
    <property type="molecule type" value="Genomic_DNA"/>
</dbReference>
<proteinExistence type="inferred from homology"/>
<evidence type="ECO:0000256" key="4">
    <source>
        <dbReference type="ARBA" id="ARBA00022605"/>
    </source>
</evidence>
<keyword evidence="4" id="KW-0028">Amino-acid biosynthesis</keyword>
<comment type="similarity">
    <text evidence="1 11">Belongs to the precorrin methyltransferase family.</text>
</comment>
<dbReference type="PROSITE" id="PS00840">
    <property type="entry name" value="SUMT_2"/>
    <property type="match status" value="1"/>
</dbReference>
<evidence type="ECO:0000256" key="7">
    <source>
        <dbReference type="ARBA" id="ARBA00023167"/>
    </source>
</evidence>
<keyword evidence="14" id="KW-1185">Reference proteome</keyword>
<keyword evidence="3 11" id="KW-0489">Methyltransferase</keyword>
<feature type="domain" description="Tetrapyrrole methylase" evidence="12">
    <location>
        <begin position="47"/>
        <end position="252"/>
    </location>
</feature>
<gene>
    <name evidence="13" type="ORF">BGW38_000074</name>
</gene>
<comment type="catalytic activity">
    <reaction evidence="9">
        <text>uroporphyrinogen III + 2 S-adenosyl-L-methionine = precorrin-2 + 2 S-adenosyl-L-homocysteine + H(+)</text>
        <dbReference type="Rhea" id="RHEA:32459"/>
        <dbReference type="ChEBI" id="CHEBI:15378"/>
        <dbReference type="ChEBI" id="CHEBI:57308"/>
        <dbReference type="ChEBI" id="CHEBI:57856"/>
        <dbReference type="ChEBI" id="CHEBI:58827"/>
        <dbReference type="ChEBI" id="CHEBI:59789"/>
        <dbReference type="EC" id="2.1.1.107"/>
    </reaction>
</comment>
<dbReference type="FunFam" id="3.40.1010.10:FF:000006">
    <property type="entry name" value="Siroheme synthase, putative"/>
    <property type="match status" value="1"/>
</dbReference>
<dbReference type="GO" id="GO:0032259">
    <property type="term" value="P:methylation"/>
    <property type="evidence" value="ECO:0007669"/>
    <property type="project" value="UniProtKB-KW"/>
</dbReference>
<dbReference type="NCBIfam" id="TIGR01469">
    <property type="entry name" value="cobA_cysG_Cterm"/>
    <property type="match status" value="1"/>
</dbReference>
<dbReference type="Proteomes" id="UP000780801">
    <property type="component" value="Unassembled WGS sequence"/>
</dbReference>
<dbReference type="EC" id="2.1.1.107" evidence="2"/>
<keyword evidence="5 11" id="KW-0808">Transferase</keyword>
<dbReference type="GO" id="GO:0009086">
    <property type="term" value="P:methionine biosynthetic process"/>
    <property type="evidence" value="ECO:0007669"/>
    <property type="project" value="UniProtKB-KW"/>
</dbReference>